<accession>B5Y6C6</accession>
<proteinExistence type="predicted"/>
<dbReference type="EMBL" id="CP001145">
    <property type="protein sequence ID" value="ACI17159.1"/>
    <property type="molecule type" value="Genomic_DNA"/>
</dbReference>
<reference evidence="1 2" key="2">
    <citation type="journal article" date="2014" name="Genome Announc.">
        <title>Complete Genome Sequence of Coprothermobacter proteolyticus DSM 5265.</title>
        <authorList>
            <person name="Alexiev A."/>
            <person name="Coil D.A."/>
            <person name="Badger J.H."/>
            <person name="Enticknap J."/>
            <person name="Ward N."/>
            <person name="Robb F.T."/>
            <person name="Eisen J.A."/>
        </authorList>
    </citation>
    <scope>NUCLEOTIDE SEQUENCE [LARGE SCALE GENOMIC DNA]</scope>
    <source>
        <strain evidence="2">ATCC 35245 / DSM 5265 / OCM 4 / BT</strain>
    </source>
</reference>
<dbReference type="AlphaFoldDB" id="B5Y6C6"/>
<protein>
    <submittedName>
        <fullName evidence="1">Uncharacterized protein</fullName>
    </submittedName>
</protein>
<keyword evidence="2" id="KW-1185">Reference proteome</keyword>
<name>B5Y6C6_COPPD</name>
<evidence type="ECO:0000313" key="2">
    <source>
        <dbReference type="Proteomes" id="UP000001732"/>
    </source>
</evidence>
<reference evidence="2" key="1">
    <citation type="submission" date="2008-08" db="EMBL/GenBank/DDBJ databases">
        <title>The complete genome sequence of Coprothermobacter proteolyticus strain ATCC 5245 / DSM 5265 / BT.</title>
        <authorList>
            <person name="Dodson R.J."/>
            <person name="Durkin A.S."/>
            <person name="Wu M."/>
            <person name="Eisen J."/>
            <person name="Sutton G."/>
        </authorList>
    </citation>
    <scope>NUCLEOTIDE SEQUENCE [LARGE SCALE GENOMIC DNA]</scope>
    <source>
        <strain evidence="2">ATCC 35245 / DSM 5265 / OCM 4 / BT</strain>
    </source>
</reference>
<evidence type="ECO:0000313" key="1">
    <source>
        <dbReference type="EMBL" id="ACI17159.1"/>
    </source>
</evidence>
<organism evidence="1 2">
    <name type="scientific">Coprothermobacter proteolyticus (strain ATCC 35245 / DSM 5265 / OCM 4 / BT)</name>
    <dbReference type="NCBI Taxonomy" id="309798"/>
    <lineage>
        <taxon>Bacteria</taxon>
        <taxon>Pseudomonadati</taxon>
        <taxon>Coprothermobacterota</taxon>
        <taxon>Coprothermobacteria</taxon>
        <taxon>Coprothermobacterales</taxon>
        <taxon>Coprothermobacteraceae</taxon>
        <taxon>Coprothermobacter</taxon>
    </lineage>
</organism>
<gene>
    <name evidence="1" type="ordered locus">COPRO5265_1548</name>
</gene>
<dbReference type="Proteomes" id="UP000001732">
    <property type="component" value="Chromosome"/>
</dbReference>
<sequence>MGRKHTMAAPLFVNASYVGTIPGLPRVANKKQKKPKLL</sequence>